<evidence type="ECO:0000313" key="4">
    <source>
        <dbReference type="EMBL" id="OOF51229.1"/>
    </source>
</evidence>
<dbReference type="Gene3D" id="3.10.450.40">
    <property type="match status" value="2"/>
</dbReference>
<feature type="domain" description="PepSY" evidence="3">
    <location>
        <begin position="41"/>
        <end position="100"/>
    </location>
</feature>
<dbReference type="STRING" id="1908264.BKK54_03830"/>
<dbReference type="AlphaFoldDB" id="A0A1V3J7F3"/>
<evidence type="ECO:0000256" key="1">
    <source>
        <dbReference type="SAM" id="MobiDB-lite"/>
    </source>
</evidence>
<protein>
    <recommendedName>
        <fullName evidence="3">PepSY domain-containing protein</fullName>
    </recommendedName>
</protein>
<sequence>MKKSNKTVLALLLSGAMTLGAANMAQAMSPEAQEALAKTQITASQALNTAQNKIGADAKVKEVEFHYTKYGKDYFEVDLFANNQYHKVDVDAANGEILGTTSKTPKEVRVRAEQSSPKISFDQAMNAAIEKAGGKVAEANLKFRDGQGFYKIETIANGQRFHVIINGENGQIMDMPTKHKGMHKGEHKEKQAKDKHHRKEGGKGGFHAERPMQTN</sequence>
<evidence type="ECO:0000259" key="3">
    <source>
        <dbReference type="Pfam" id="PF03413"/>
    </source>
</evidence>
<comment type="caution">
    <text evidence="4">The sequence shown here is derived from an EMBL/GenBank/DDBJ whole genome shotgun (WGS) entry which is preliminary data.</text>
</comment>
<dbReference type="EMBL" id="MLHN01000007">
    <property type="protein sequence ID" value="OOF51229.1"/>
    <property type="molecule type" value="Genomic_DNA"/>
</dbReference>
<dbReference type="RefSeq" id="WP_077541683.1">
    <property type="nucleotide sequence ID" value="NZ_MLHN01000007.1"/>
</dbReference>
<dbReference type="Pfam" id="PF03413">
    <property type="entry name" value="PepSY"/>
    <property type="match status" value="2"/>
</dbReference>
<proteinExistence type="predicted"/>
<accession>A0A1V3J7F3</accession>
<dbReference type="Proteomes" id="UP000188481">
    <property type="component" value="Unassembled WGS sequence"/>
</dbReference>
<organism evidence="4 5">
    <name type="scientific">Rodentibacter genomosp. 1</name>
    <dbReference type="NCBI Taxonomy" id="1908264"/>
    <lineage>
        <taxon>Bacteria</taxon>
        <taxon>Pseudomonadati</taxon>
        <taxon>Pseudomonadota</taxon>
        <taxon>Gammaproteobacteria</taxon>
        <taxon>Pasteurellales</taxon>
        <taxon>Pasteurellaceae</taxon>
        <taxon>Rodentibacter</taxon>
    </lineage>
</organism>
<keyword evidence="2" id="KW-0732">Signal</keyword>
<feature type="region of interest" description="Disordered" evidence="1">
    <location>
        <begin position="180"/>
        <end position="215"/>
    </location>
</feature>
<reference evidence="4 5" key="1">
    <citation type="submission" date="2016-10" db="EMBL/GenBank/DDBJ databases">
        <title>Rodentibacter gen. nov. and new species.</title>
        <authorList>
            <person name="Christensen H."/>
        </authorList>
    </citation>
    <scope>NUCLEOTIDE SEQUENCE [LARGE SCALE GENOMIC DNA]</scope>
    <source>
        <strain evidence="5">ppn416</strain>
    </source>
</reference>
<evidence type="ECO:0000256" key="2">
    <source>
        <dbReference type="SAM" id="SignalP"/>
    </source>
</evidence>
<evidence type="ECO:0000313" key="5">
    <source>
        <dbReference type="Proteomes" id="UP000188481"/>
    </source>
</evidence>
<keyword evidence="5" id="KW-1185">Reference proteome</keyword>
<gene>
    <name evidence="4" type="ORF">BKK54_03830</name>
</gene>
<feature type="chain" id="PRO_5012075885" description="PepSY domain-containing protein" evidence="2">
    <location>
        <begin position="22"/>
        <end position="215"/>
    </location>
</feature>
<feature type="domain" description="PepSY" evidence="3">
    <location>
        <begin position="118"/>
        <end position="174"/>
    </location>
</feature>
<feature type="signal peptide" evidence="2">
    <location>
        <begin position="1"/>
        <end position="21"/>
    </location>
</feature>
<feature type="compositionally biased region" description="Basic and acidic residues" evidence="1">
    <location>
        <begin position="206"/>
        <end position="215"/>
    </location>
</feature>
<name>A0A1V3J7F3_9PAST</name>
<dbReference type="InterPro" id="IPR025711">
    <property type="entry name" value="PepSY"/>
</dbReference>
<feature type="compositionally biased region" description="Basic and acidic residues" evidence="1">
    <location>
        <begin position="183"/>
        <end position="192"/>
    </location>
</feature>